<dbReference type="CDD" id="cd14014">
    <property type="entry name" value="STKc_PknB_like"/>
    <property type="match status" value="1"/>
</dbReference>
<name>A0A7W0HSZ3_9ACTN</name>
<evidence type="ECO:0000313" key="8">
    <source>
        <dbReference type="EMBL" id="MBA2894578.1"/>
    </source>
</evidence>
<dbReference type="AlphaFoldDB" id="A0A7W0HSZ3"/>
<dbReference type="InterPro" id="IPR000719">
    <property type="entry name" value="Prot_kinase_dom"/>
</dbReference>
<feature type="binding site" evidence="5">
    <location>
        <position position="52"/>
    </location>
    <ligand>
        <name>ATP</name>
        <dbReference type="ChEBI" id="CHEBI:30616"/>
    </ligand>
</feature>
<dbReference type="InterPro" id="IPR008271">
    <property type="entry name" value="Ser/Thr_kinase_AS"/>
</dbReference>
<dbReference type="GO" id="GO:0004674">
    <property type="term" value="F:protein serine/threonine kinase activity"/>
    <property type="evidence" value="ECO:0007669"/>
    <property type="project" value="TreeGrafter"/>
</dbReference>
<accession>A0A7W0HSZ3</accession>
<keyword evidence="2 5" id="KW-0547">Nucleotide-binding</keyword>
<sequence length="547" mass="56624">MSAAAYGPPAVQALREGDPVELGPYRIAGRLGQGGMGSVFLAEGPQGPVAIKVITPHLANDPEFAERFRREVAAAGRVRRFCTAPVLDSRLDAAPLWLVTEYVAGPDLGRVLREGGPLTGSNLEALAVGVATALTAIHGAGVVHCDLKPANVLLSPLGPRVIDFGIARALDLGHGKTVTGRLLGTPEYMAPEVINDHHLTPAADIFAWGCVVFAAATGRSPFAARTVPEALMRVVNDQPSLEAVEPGLRPLVAAALEKDPANRPSAQDLAGRLVGSTRVDAQAVAGTLRIDLASLTTPPPTAAAPSGGQPGGPSGAQAATVPPRRRTGRWIAIGAGAAALLAVAATAFVVMSPSGPPAADGVLYTEAFDSVESGWVTDSGGSYSDPPGQFVLTASGGAGSWSRPPINANFPSRLLMEATVLIEGSPGARAGLYCNHLHDGQGASYDLEIRQDGRARIRKSVDKDGWDLTADAPVSGFKPGKVRLQAQCAREGERIRLALWVNGTLAVTADDTLKAVSGKQPSVGVQLTHAGEADAKATIDDYRVSWF</sequence>
<dbReference type="Pfam" id="PF00069">
    <property type="entry name" value="Pkinase"/>
    <property type="match status" value="1"/>
</dbReference>
<evidence type="ECO:0000256" key="3">
    <source>
        <dbReference type="ARBA" id="ARBA00022777"/>
    </source>
</evidence>
<dbReference type="Proteomes" id="UP000530928">
    <property type="component" value="Unassembled WGS sequence"/>
</dbReference>
<evidence type="ECO:0000313" key="9">
    <source>
        <dbReference type="Proteomes" id="UP000530928"/>
    </source>
</evidence>
<dbReference type="InterPro" id="IPR011009">
    <property type="entry name" value="Kinase-like_dom_sf"/>
</dbReference>
<gene>
    <name evidence="8" type="ORF">HNR30_005950</name>
</gene>
<keyword evidence="1" id="KW-0808">Transferase</keyword>
<dbReference type="Gene3D" id="2.60.120.560">
    <property type="entry name" value="Exo-inulinase, domain 1"/>
    <property type="match status" value="1"/>
</dbReference>
<organism evidence="8 9">
    <name type="scientific">Nonomuraea soli</name>
    <dbReference type="NCBI Taxonomy" id="1032476"/>
    <lineage>
        <taxon>Bacteria</taxon>
        <taxon>Bacillati</taxon>
        <taxon>Actinomycetota</taxon>
        <taxon>Actinomycetes</taxon>
        <taxon>Streptosporangiales</taxon>
        <taxon>Streptosporangiaceae</taxon>
        <taxon>Nonomuraea</taxon>
    </lineage>
</organism>
<feature type="domain" description="Protein kinase" evidence="7">
    <location>
        <begin position="25"/>
        <end position="279"/>
    </location>
</feature>
<comment type="caution">
    <text evidence="8">The sequence shown here is derived from an EMBL/GenBank/DDBJ whole genome shotgun (WGS) entry which is preliminary data.</text>
</comment>
<keyword evidence="9" id="KW-1185">Reference proteome</keyword>
<feature type="region of interest" description="Disordered" evidence="6">
    <location>
        <begin position="295"/>
        <end position="321"/>
    </location>
</feature>
<dbReference type="PROSITE" id="PS50011">
    <property type="entry name" value="PROTEIN_KINASE_DOM"/>
    <property type="match status" value="1"/>
</dbReference>
<dbReference type="Gene3D" id="1.10.510.10">
    <property type="entry name" value="Transferase(Phosphotransferase) domain 1"/>
    <property type="match status" value="1"/>
</dbReference>
<dbReference type="EMBL" id="JACDUR010000006">
    <property type="protein sequence ID" value="MBA2894578.1"/>
    <property type="molecule type" value="Genomic_DNA"/>
</dbReference>
<dbReference type="GO" id="GO:0005524">
    <property type="term" value="F:ATP binding"/>
    <property type="evidence" value="ECO:0007669"/>
    <property type="project" value="UniProtKB-UniRule"/>
</dbReference>
<dbReference type="InterPro" id="IPR017441">
    <property type="entry name" value="Protein_kinase_ATP_BS"/>
</dbReference>
<evidence type="ECO:0000259" key="7">
    <source>
        <dbReference type="PROSITE" id="PS50011"/>
    </source>
</evidence>
<keyword evidence="4 5" id="KW-0067">ATP-binding</keyword>
<evidence type="ECO:0000256" key="5">
    <source>
        <dbReference type="PROSITE-ProRule" id="PRU10141"/>
    </source>
</evidence>
<keyword evidence="3" id="KW-0418">Kinase</keyword>
<reference evidence="8 9" key="1">
    <citation type="submission" date="2020-07" db="EMBL/GenBank/DDBJ databases">
        <title>Genomic Encyclopedia of Type Strains, Phase IV (KMG-IV): sequencing the most valuable type-strain genomes for metagenomic binning, comparative biology and taxonomic classification.</title>
        <authorList>
            <person name="Goeker M."/>
        </authorList>
    </citation>
    <scope>NUCLEOTIDE SEQUENCE [LARGE SCALE GENOMIC DNA]</scope>
    <source>
        <strain evidence="8 9">DSM 45533</strain>
    </source>
</reference>
<dbReference type="SUPFAM" id="SSF56112">
    <property type="entry name" value="Protein kinase-like (PK-like)"/>
    <property type="match status" value="1"/>
</dbReference>
<proteinExistence type="predicted"/>
<dbReference type="Gene3D" id="3.30.200.20">
    <property type="entry name" value="Phosphorylase Kinase, domain 1"/>
    <property type="match status" value="1"/>
</dbReference>
<evidence type="ECO:0000256" key="6">
    <source>
        <dbReference type="SAM" id="MobiDB-lite"/>
    </source>
</evidence>
<dbReference type="PROSITE" id="PS00108">
    <property type="entry name" value="PROTEIN_KINASE_ST"/>
    <property type="match status" value="1"/>
</dbReference>
<dbReference type="PANTHER" id="PTHR43289">
    <property type="entry name" value="MITOGEN-ACTIVATED PROTEIN KINASE KINASE KINASE 20-RELATED"/>
    <property type="match status" value="1"/>
</dbReference>
<dbReference type="RefSeq" id="WP_181613332.1">
    <property type="nucleotide sequence ID" value="NZ_BAABAM010000004.1"/>
</dbReference>
<dbReference type="SMART" id="SM00220">
    <property type="entry name" value="S_TKc"/>
    <property type="match status" value="1"/>
</dbReference>
<evidence type="ECO:0000256" key="1">
    <source>
        <dbReference type="ARBA" id="ARBA00022679"/>
    </source>
</evidence>
<dbReference type="PANTHER" id="PTHR43289:SF34">
    <property type="entry name" value="SERINE_THREONINE-PROTEIN KINASE YBDM-RELATED"/>
    <property type="match status" value="1"/>
</dbReference>
<evidence type="ECO:0000256" key="4">
    <source>
        <dbReference type="ARBA" id="ARBA00022840"/>
    </source>
</evidence>
<protein>
    <recommendedName>
        <fullName evidence="7">Protein kinase domain-containing protein</fullName>
    </recommendedName>
</protein>
<evidence type="ECO:0000256" key="2">
    <source>
        <dbReference type="ARBA" id="ARBA00022741"/>
    </source>
</evidence>
<dbReference type="PROSITE" id="PS00107">
    <property type="entry name" value="PROTEIN_KINASE_ATP"/>
    <property type="match status" value="1"/>
</dbReference>